<reference evidence="1" key="1">
    <citation type="journal article" date="2021" name="Proc. Natl. Acad. Sci. U.S.A.">
        <title>A Catalog of Tens of Thousands of Viruses from Human Metagenomes Reveals Hidden Associations with Chronic Diseases.</title>
        <authorList>
            <person name="Tisza M.J."/>
            <person name="Buck C.B."/>
        </authorList>
    </citation>
    <scope>NUCLEOTIDE SEQUENCE</scope>
    <source>
        <strain evidence="1">CtlMy11</strain>
    </source>
</reference>
<evidence type="ECO:0000313" key="1">
    <source>
        <dbReference type="EMBL" id="DAF60979.1"/>
    </source>
</evidence>
<sequence length="98" mass="10799">MTQDQTEDTLLLAYAVRGAKALEEDKRFDGVKPLAPFRSGALWEGGEKFVTITAVDAGASEIYEIAFSRQMATEVVEHFTEYLSRWDEEGEANGHAAG</sequence>
<name>A0A8S5TD63_9CAUD</name>
<organism evidence="1">
    <name type="scientific">Podoviridae sp. ctlMy11</name>
    <dbReference type="NCBI Taxonomy" id="2827746"/>
    <lineage>
        <taxon>Viruses</taxon>
        <taxon>Duplodnaviria</taxon>
        <taxon>Heunggongvirae</taxon>
        <taxon>Uroviricota</taxon>
        <taxon>Caudoviricetes</taxon>
    </lineage>
</organism>
<dbReference type="EMBL" id="BK032800">
    <property type="protein sequence ID" value="DAF60979.1"/>
    <property type="molecule type" value="Genomic_DNA"/>
</dbReference>
<proteinExistence type="predicted"/>
<accession>A0A8S5TD63</accession>
<protein>
    <submittedName>
        <fullName evidence="1">Uncharacterized protein</fullName>
    </submittedName>
</protein>